<accession>A0A4C1V104</accession>
<keyword evidence="2" id="KW-0808">Transferase</keyword>
<evidence type="ECO:0000313" key="3">
    <source>
        <dbReference type="Proteomes" id="UP000299102"/>
    </source>
</evidence>
<dbReference type="Pfam" id="PF00078">
    <property type="entry name" value="RVT_1"/>
    <property type="match status" value="1"/>
</dbReference>
<name>A0A4C1V104_EUMVA</name>
<dbReference type="Pfam" id="PF14529">
    <property type="entry name" value="Exo_endo_phos_2"/>
    <property type="match status" value="1"/>
</dbReference>
<organism evidence="2 3">
    <name type="scientific">Eumeta variegata</name>
    <name type="common">Bagworm moth</name>
    <name type="synonym">Eumeta japonica</name>
    <dbReference type="NCBI Taxonomy" id="151549"/>
    <lineage>
        <taxon>Eukaryota</taxon>
        <taxon>Metazoa</taxon>
        <taxon>Ecdysozoa</taxon>
        <taxon>Arthropoda</taxon>
        <taxon>Hexapoda</taxon>
        <taxon>Insecta</taxon>
        <taxon>Pterygota</taxon>
        <taxon>Neoptera</taxon>
        <taxon>Endopterygota</taxon>
        <taxon>Lepidoptera</taxon>
        <taxon>Glossata</taxon>
        <taxon>Ditrysia</taxon>
        <taxon>Tineoidea</taxon>
        <taxon>Psychidae</taxon>
        <taxon>Oiketicinae</taxon>
        <taxon>Eumeta</taxon>
    </lineage>
</organism>
<evidence type="ECO:0000259" key="1">
    <source>
        <dbReference type="PROSITE" id="PS50878"/>
    </source>
</evidence>
<dbReference type="InterPro" id="IPR036691">
    <property type="entry name" value="Endo/exonu/phosph_ase_sf"/>
</dbReference>
<dbReference type="GO" id="GO:0003964">
    <property type="term" value="F:RNA-directed DNA polymerase activity"/>
    <property type="evidence" value="ECO:0007669"/>
    <property type="project" value="UniProtKB-KW"/>
</dbReference>
<dbReference type="Gene3D" id="3.60.10.10">
    <property type="entry name" value="Endonuclease/exonuclease/phosphatase"/>
    <property type="match status" value="1"/>
</dbReference>
<dbReference type="Proteomes" id="UP000299102">
    <property type="component" value="Unassembled WGS sequence"/>
</dbReference>
<gene>
    <name evidence="2" type="primary">RTase</name>
    <name evidence="2" type="ORF">EVAR_18486_1</name>
</gene>
<dbReference type="InterPro" id="IPR000477">
    <property type="entry name" value="RT_dom"/>
</dbReference>
<dbReference type="InterPro" id="IPR005135">
    <property type="entry name" value="Endo/exonuclease/phosphatase"/>
</dbReference>
<dbReference type="EMBL" id="BGZK01000253">
    <property type="protein sequence ID" value="GBP31947.1"/>
    <property type="molecule type" value="Genomic_DNA"/>
</dbReference>
<reference evidence="2 3" key="1">
    <citation type="journal article" date="2019" name="Commun. Biol.">
        <title>The bagworm genome reveals a unique fibroin gene that provides high tensile strength.</title>
        <authorList>
            <person name="Kono N."/>
            <person name="Nakamura H."/>
            <person name="Ohtoshi R."/>
            <person name="Tomita M."/>
            <person name="Numata K."/>
            <person name="Arakawa K."/>
        </authorList>
    </citation>
    <scope>NUCLEOTIDE SEQUENCE [LARGE SCALE GENOMIC DNA]</scope>
</reference>
<proteinExistence type="predicted"/>
<protein>
    <submittedName>
        <fullName evidence="2">Probable RNA-directed DNA polymerase from transposon BS</fullName>
    </submittedName>
</protein>
<dbReference type="SUPFAM" id="SSF56219">
    <property type="entry name" value="DNase I-like"/>
    <property type="match status" value="1"/>
</dbReference>
<feature type="domain" description="Reverse transcriptase" evidence="1">
    <location>
        <begin position="514"/>
        <end position="696"/>
    </location>
</feature>
<dbReference type="CDD" id="cd01650">
    <property type="entry name" value="RT_nLTR_like"/>
    <property type="match status" value="1"/>
</dbReference>
<dbReference type="AlphaFoldDB" id="A0A4C1V104"/>
<keyword evidence="2" id="KW-0695">RNA-directed DNA polymerase</keyword>
<dbReference type="OrthoDB" id="410155at2759"/>
<sequence>MRVGHAPCARADELPIWILTSFPIPRGVGRFKPKNIRLLSFNACGLTSNVLELKKCTSENSIDIALVQETYLKPNRPKACSIAGYVQLRTDRIYSSKGSTALYYRRSLHCGPINIPPLTNMEATGCRLAMTGHSTLVIVSVYLPSPKRLLRRDLRALFALGDAVILFGDLNCKNIRWGCPSNNYNGIKLDEFEDRLHFGIIAPSTSTCFPHVVTHRPSAIDIALTKGVALNFNSIETIHGLTSDHRPVILKMGPPDGGRPILIRKITYWKRVSTAHEEIDTPNLNSIPNDIASTDEIDFAIGALTNHVRTVVEESEREVPASSDRRKFPPDILELIRAKNAALRRASPYPTPEYRSRARALQREVKARVREFRNESWSDLMEEIKPSHKAFWAVTKALKTEGYTPIPPLTKTDNSVAIDDAEIAECLANSIETQCSHASHPHDIVHISRIEEEVLQKTSLEPKDDLAPVSLSEVQTLVKSLNTRKAPGLDGISNKAIKCFSIPLLSLLVAIFNACLKNCYFSPAWKEAEVIGIHKPGKPRDLPASYRPISLLSGLGKLFEKNLKTRLSDHLLGKGLIIDEQFGFRPAHSCPQQVLRLVEHERTHSIRRLIRAGVPQGSTLSPLLYSAYTNDIPRPSSSGVQLALFADDTALFYGTIQFKYSKIRSRLIVDKSTPNLKMLDANIPWQRNYKYLGVTLDKNLHFPDHIERVRNTALFYKARVGAMLGRKSKLFRRNKRTIYKMCIRTVMTYASPVFAHAAQKALHRLQVIQNKFCRAATDAHWCVRNSILHRDLELPTISKYVKDASKRFLDIAGSHPNALLHAAVDYQPPPPTLLIRRPRNVLTDPPDALTAAVKALMTSTTRMIDLE</sequence>
<keyword evidence="3" id="KW-1185">Reference proteome</keyword>
<keyword evidence="2" id="KW-0548">Nucleotidyltransferase</keyword>
<dbReference type="PROSITE" id="PS50878">
    <property type="entry name" value="RT_POL"/>
    <property type="match status" value="1"/>
</dbReference>
<dbReference type="PANTHER" id="PTHR19446">
    <property type="entry name" value="REVERSE TRANSCRIPTASES"/>
    <property type="match status" value="1"/>
</dbReference>
<evidence type="ECO:0000313" key="2">
    <source>
        <dbReference type="EMBL" id="GBP31947.1"/>
    </source>
</evidence>
<comment type="caution">
    <text evidence="2">The sequence shown here is derived from an EMBL/GenBank/DDBJ whole genome shotgun (WGS) entry which is preliminary data.</text>
</comment>